<dbReference type="OrthoDB" id="1658288at2759"/>
<dbReference type="Proteomes" id="UP000332933">
    <property type="component" value="Unassembled WGS sequence"/>
</dbReference>
<evidence type="ECO:0000313" key="4">
    <source>
        <dbReference type="EMBL" id="VFU00326.1"/>
    </source>
</evidence>
<reference evidence="3" key="2">
    <citation type="submission" date="2019-06" db="EMBL/GenBank/DDBJ databases">
        <title>Genomics analysis of Aphanomyces spp. identifies a new class of oomycete effector associated with host adaptation.</title>
        <authorList>
            <person name="Gaulin E."/>
        </authorList>
    </citation>
    <scope>NUCLEOTIDE SEQUENCE</scope>
    <source>
        <strain evidence="3">CBS 578.67</strain>
    </source>
</reference>
<sequence length="734" mass="83796">MPTANDLSIQRKSTTPIPLGLTLGFFKHLVTLHGGRDIFQNLSTRDVCMQFVRPYTRDSELSLVNQVHRHHPNANQYVKEATWFVSHAWSYKYLDVVDALTDFFDDEGLDSDNVAVWFCMFNNNQHLTQGNVVPFNIWVNAFQSALKAIGNVVMVLSPWNNPTTLTRTWCVFEIYVAIVTNARFEVALGKTQKREFLQDIQHDDSFLKMLGTIKSETSQTAVPSDRDHIVALMTTDGVTFADLDRMLFGVLEAWIFRLVQRQVDASTLAAKAEWLWALGGLFSAKKVPEKAQQCYDAAIDIFRDDLANEHPTTWRVVARAASNRHELGHARHEWEPMFQEALTCQVERYGKAIEDTLAVMYLFGLSYVEAAEYALGLPLIQECFERCDALFGDSIPLTAQAMTLVGKALLSQNRLHEAEWWVVTSYERHRHAHGADHPNTFLALSHLLALYSKQGKHAVALPHLHHSYETHRRIYGPHHLDTWIAYNNVGIMSLNIGEYTIAKTIFVACVDENVLALLTPDWQHMCMLYVGLVFGLGKFYCVVGEETDQAYALMTKSYDGFRHLYAPTHYYCRLALTWIAMLLYTPNIYFATVAQLTKLDADFREAGCFHETWTSMTCHGCYRPIQGLYVACPACPKFAWRFCAPCVTNSKHKAFCTHDGAVLVKLKPPARYLQEKRLTLLAEDGNWTEYDRYYQAYETYCATHQVRGEDRFHMRPSKFVARVLVDDGVGHTES</sequence>
<dbReference type="InterPro" id="IPR011990">
    <property type="entry name" value="TPR-like_helical_dom_sf"/>
</dbReference>
<dbReference type="PANTHER" id="PTHR45641">
    <property type="entry name" value="TETRATRICOPEPTIDE REPEAT PROTEIN (AFU_ORTHOLOGUE AFUA_6G03870)"/>
    <property type="match status" value="1"/>
</dbReference>
<name>A0A485LNG3_9STRA</name>
<dbReference type="SUPFAM" id="SSF48452">
    <property type="entry name" value="TPR-like"/>
    <property type="match status" value="2"/>
</dbReference>
<reference evidence="4 5" key="1">
    <citation type="submission" date="2019-03" db="EMBL/GenBank/DDBJ databases">
        <authorList>
            <person name="Gaulin E."/>
            <person name="Dumas B."/>
        </authorList>
    </citation>
    <scope>NUCLEOTIDE SEQUENCE [LARGE SCALE GENOMIC DNA]</scope>
    <source>
        <strain evidence="4">CBS 568.67</strain>
    </source>
</reference>
<dbReference type="Pfam" id="PF13374">
    <property type="entry name" value="TPR_10"/>
    <property type="match status" value="2"/>
</dbReference>
<proteinExistence type="predicted"/>
<keyword evidence="1" id="KW-0677">Repeat</keyword>
<keyword evidence="2" id="KW-0802">TPR repeat</keyword>
<dbReference type="EMBL" id="VJMH01007292">
    <property type="protein sequence ID" value="KAF0684368.1"/>
    <property type="molecule type" value="Genomic_DNA"/>
</dbReference>
<organism evidence="4 5">
    <name type="scientific">Aphanomyces stellatus</name>
    <dbReference type="NCBI Taxonomy" id="120398"/>
    <lineage>
        <taxon>Eukaryota</taxon>
        <taxon>Sar</taxon>
        <taxon>Stramenopiles</taxon>
        <taxon>Oomycota</taxon>
        <taxon>Saprolegniomycetes</taxon>
        <taxon>Saprolegniales</taxon>
        <taxon>Verrucalvaceae</taxon>
        <taxon>Aphanomyces</taxon>
    </lineage>
</organism>
<dbReference type="Gene3D" id="1.25.40.10">
    <property type="entry name" value="Tetratricopeptide repeat domain"/>
    <property type="match status" value="1"/>
</dbReference>
<gene>
    <name evidence="4" type="primary">Aste57867_23681</name>
    <name evidence="3" type="ORF">As57867_023609</name>
    <name evidence="4" type="ORF">ASTE57867_23681</name>
</gene>
<evidence type="ECO:0000256" key="2">
    <source>
        <dbReference type="ARBA" id="ARBA00022803"/>
    </source>
</evidence>
<keyword evidence="5" id="KW-1185">Reference proteome</keyword>
<dbReference type="PANTHER" id="PTHR45641:SF19">
    <property type="entry name" value="NEPHROCYSTIN-3"/>
    <property type="match status" value="1"/>
</dbReference>
<dbReference type="AlphaFoldDB" id="A0A485LNG3"/>
<protein>
    <submittedName>
        <fullName evidence="4">Aste57867_23681 protein</fullName>
    </submittedName>
</protein>
<evidence type="ECO:0000313" key="5">
    <source>
        <dbReference type="Proteomes" id="UP000332933"/>
    </source>
</evidence>
<accession>A0A485LNG3</accession>
<evidence type="ECO:0000313" key="3">
    <source>
        <dbReference type="EMBL" id="KAF0684368.1"/>
    </source>
</evidence>
<evidence type="ECO:0000256" key="1">
    <source>
        <dbReference type="ARBA" id="ARBA00022737"/>
    </source>
</evidence>
<dbReference type="EMBL" id="CAADRA010007318">
    <property type="protein sequence ID" value="VFU00326.1"/>
    <property type="molecule type" value="Genomic_DNA"/>
</dbReference>